<evidence type="ECO:0000256" key="1">
    <source>
        <dbReference type="SAM" id="Phobius"/>
    </source>
</evidence>
<keyword evidence="3" id="KW-1185">Reference proteome</keyword>
<dbReference type="EMBL" id="CAXHTA020000018">
    <property type="protein sequence ID" value="CAL5228436.1"/>
    <property type="molecule type" value="Genomic_DNA"/>
</dbReference>
<evidence type="ECO:0000313" key="3">
    <source>
        <dbReference type="Proteomes" id="UP001497392"/>
    </source>
</evidence>
<organism evidence="2 3">
    <name type="scientific">Coccomyxa viridis</name>
    <dbReference type="NCBI Taxonomy" id="1274662"/>
    <lineage>
        <taxon>Eukaryota</taxon>
        <taxon>Viridiplantae</taxon>
        <taxon>Chlorophyta</taxon>
        <taxon>core chlorophytes</taxon>
        <taxon>Trebouxiophyceae</taxon>
        <taxon>Trebouxiophyceae incertae sedis</taxon>
        <taxon>Coccomyxaceae</taxon>
        <taxon>Coccomyxa</taxon>
    </lineage>
</organism>
<feature type="transmembrane region" description="Helical" evidence="1">
    <location>
        <begin position="20"/>
        <end position="47"/>
    </location>
</feature>
<accession>A0ABP1G8A3</accession>
<gene>
    <name evidence="2" type="primary">g11570</name>
    <name evidence="2" type="ORF">VP750_LOCUS10342</name>
</gene>
<protein>
    <submittedName>
        <fullName evidence="2">G11570 protein</fullName>
    </submittedName>
</protein>
<keyword evidence="1" id="KW-0472">Membrane</keyword>
<proteinExistence type="predicted"/>
<keyword evidence="1" id="KW-0812">Transmembrane</keyword>
<reference evidence="2 3" key="1">
    <citation type="submission" date="2024-06" db="EMBL/GenBank/DDBJ databases">
        <authorList>
            <person name="Kraege A."/>
            <person name="Thomma B."/>
        </authorList>
    </citation>
    <scope>NUCLEOTIDE SEQUENCE [LARGE SCALE GENOMIC DNA]</scope>
</reference>
<evidence type="ECO:0000313" key="2">
    <source>
        <dbReference type="EMBL" id="CAL5228436.1"/>
    </source>
</evidence>
<dbReference type="Proteomes" id="UP001497392">
    <property type="component" value="Unassembled WGS sequence"/>
</dbReference>
<name>A0ABP1G8A3_9CHLO</name>
<sequence length="219" mass="22368">MLLQSPSFGSQNLIVAVDSLLSFAGAATSFPMASMYACLLIVALCVAGSANAAITGKPITAADIPATPSAAACKTKLDAAAAAFTAGGNSISAVKQIPGADTSNYIYCMDIKTPNDAATIEVHIEPQFVGVPFSQLLANPAYPQLKGFVTAVYQAAEGMTANGAYGLATYPWDLTAISNATPTQQKTSLIERLSSATATYACGCGIVTAPVSSNRRMLA</sequence>
<keyword evidence="1" id="KW-1133">Transmembrane helix</keyword>
<comment type="caution">
    <text evidence="2">The sequence shown here is derived from an EMBL/GenBank/DDBJ whole genome shotgun (WGS) entry which is preliminary data.</text>
</comment>